<dbReference type="STRING" id="1382522.W6MQK6"/>
<evidence type="ECO:0000256" key="3">
    <source>
        <dbReference type="ARBA" id="ARBA00023128"/>
    </source>
</evidence>
<evidence type="ECO:0000256" key="1">
    <source>
        <dbReference type="ARBA" id="ARBA00004273"/>
    </source>
</evidence>
<dbReference type="Proteomes" id="UP000019384">
    <property type="component" value="Unassembled WGS sequence"/>
</dbReference>
<dbReference type="InterPro" id="IPR039297">
    <property type="entry name" value="COX7a"/>
</dbReference>
<dbReference type="GeneID" id="34520923"/>
<protein>
    <submittedName>
        <fullName evidence="6">Uncharacterized protein</fullName>
    </submittedName>
</protein>
<gene>
    <name evidence="6" type="ORF">KUCA_T00003520001</name>
</gene>
<feature type="transmembrane region" description="Helical" evidence="5">
    <location>
        <begin position="32"/>
        <end position="51"/>
    </location>
</feature>
<keyword evidence="7" id="KW-1185">Reference proteome</keyword>
<dbReference type="Pfam" id="PF02238">
    <property type="entry name" value="COX7a"/>
    <property type="match status" value="1"/>
</dbReference>
<dbReference type="RefSeq" id="XP_022459535.1">
    <property type="nucleotide sequence ID" value="XM_022601943.1"/>
</dbReference>
<dbReference type="AlphaFoldDB" id="W6MQK6"/>
<dbReference type="GO" id="GO:0005743">
    <property type="term" value="C:mitochondrial inner membrane"/>
    <property type="evidence" value="ECO:0007669"/>
    <property type="project" value="UniProtKB-SubCell"/>
</dbReference>
<reference evidence="6" key="2">
    <citation type="submission" date="2014-02" db="EMBL/GenBank/DDBJ databases">
        <title>Complete DNA sequence of /Kuraishia capsulata/ illustrates novel genomic features among budding yeasts (/Saccharomycotina/).</title>
        <authorList>
            <person name="Morales L."/>
            <person name="Noel B."/>
            <person name="Porcel B."/>
            <person name="Marcet-Houben M."/>
            <person name="Hullo M-F."/>
            <person name="Sacerdot C."/>
            <person name="Tekaia F."/>
            <person name="Leh-Louis V."/>
            <person name="Despons L."/>
            <person name="Khanna V."/>
            <person name="Aury J-M."/>
            <person name="Barbe V."/>
            <person name="Couloux A."/>
            <person name="Labadie K."/>
            <person name="Pelletier E."/>
            <person name="Souciet J-L."/>
            <person name="Boekhout T."/>
            <person name="Gabaldon T."/>
            <person name="Wincker P."/>
            <person name="Dujon B."/>
        </authorList>
    </citation>
    <scope>NUCLEOTIDE SEQUENCE</scope>
    <source>
        <strain evidence="6">CBS 1993</strain>
    </source>
</reference>
<dbReference type="OrthoDB" id="5511599at2759"/>
<keyword evidence="5" id="KW-1133">Transmembrane helix</keyword>
<proteinExistence type="predicted"/>
<evidence type="ECO:0000256" key="5">
    <source>
        <dbReference type="SAM" id="Phobius"/>
    </source>
</evidence>
<name>W6MQK6_9ASCO</name>
<keyword evidence="2" id="KW-0999">Mitochondrion inner membrane</keyword>
<accession>W6MQK6</accession>
<organism evidence="6 7">
    <name type="scientific">Kuraishia capsulata CBS 1993</name>
    <dbReference type="NCBI Taxonomy" id="1382522"/>
    <lineage>
        <taxon>Eukaryota</taxon>
        <taxon>Fungi</taxon>
        <taxon>Dikarya</taxon>
        <taxon>Ascomycota</taxon>
        <taxon>Saccharomycotina</taxon>
        <taxon>Pichiomycetes</taxon>
        <taxon>Pichiales</taxon>
        <taxon>Pichiaceae</taxon>
        <taxon>Kuraishia</taxon>
    </lineage>
</organism>
<evidence type="ECO:0000256" key="2">
    <source>
        <dbReference type="ARBA" id="ARBA00022792"/>
    </source>
</evidence>
<evidence type="ECO:0000256" key="4">
    <source>
        <dbReference type="ARBA" id="ARBA00023136"/>
    </source>
</evidence>
<reference evidence="6" key="1">
    <citation type="submission" date="2013-12" db="EMBL/GenBank/DDBJ databases">
        <authorList>
            <person name="Genoscope - CEA"/>
        </authorList>
    </citation>
    <scope>NUCLEOTIDE SEQUENCE</scope>
    <source>
        <strain evidence="6">CBS 1993</strain>
    </source>
</reference>
<dbReference type="HOGENOM" id="CLU_169147_2_0_1"/>
<sequence length="61" mass="7032">MPSPQRIIEMQKFYQSSKKPIYMAHPRAKYYLVPYAIGLTLSVSASLYYTGRAVFGIKDKK</sequence>
<dbReference type="EMBL" id="HG793128">
    <property type="protein sequence ID" value="CDK27542.1"/>
    <property type="molecule type" value="Genomic_DNA"/>
</dbReference>
<evidence type="ECO:0000313" key="6">
    <source>
        <dbReference type="EMBL" id="CDK27542.1"/>
    </source>
</evidence>
<comment type="subcellular location">
    <subcellularLocation>
        <location evidence="1">Mitochondrion inner membrane</location>
    </subcellularLocation>
</comment>
<keyword evidence="3" id="KW-0496">Mitochondrion</keyword>
<keyword evidence="4 5" id="KW-0472">Membrane</keyword>
<keyword evidence="5" id="KW-0812">Transmembrane</keyword>
<evidence type="ECO:0000313" key="7">
    <source>
        <dbReference type="Proteomes" id="UP000019384"/>
    </source>
</evidence>